<keyword evidence="1" id="KW-0496">Mitochondrion</keyword>
<gene>
    <name evidence="1" type="ORF">ABT39_MTgene4559</name>
</gene>
<comment type="caution">
    <text evidence="1">The sequence shown here is derived from an EMBL/GenBank/DDBJ whole genome shotgun (WGS) entry which is preliminary data.</text>
</comment>
<reference evidence="1" key="1">
    <citation type="journal article" date="2015" name="Genome Biol. Evol.">
        <title>Organellar Genomes of White Spruce (Picea glauca): Assembly and Annotation.</title>
        <authorList>
            <person name="Jackman S.D."/>
            <person name="Warren R.L."/>
            <person name="Gibb E.A."/>
            <person name="Vandervalk B.P."/>
            <person name="Mohamadi H."/>
            <person name="Chu J."/>
            <person name="Raymond A."/>
            <person name="Pleasance S."/>
            <person name="Coope R."/>
            <person name="Wildung M.R."/>
            <person name="Ritland C.E."/>
            <person name="Bousquet J."/>
            <person name="Jones S.J."/>
            <person name="Bohlmann J."/>
            <person name="Birol I."/>
        </authorList>
    </citation>
    <scope>NUCLEOTIDE SEQUENCE [LARGE SCALE GENOMIC DNA]</scope>
    <source>
        <tissue evidence="1">Flushing bud</tissue>
    </source>
</reference>
<sequence>MGAIGFYNQPTIEGKNGVLLLRSYAYEEQGKRNRCMNLPEYALSGPYTRVYLRVVLTDRIQFGINMIKKKKQVN</sequence>
<name>A0A101M013_PICGL</name>
<geneLocation type="mitochondrion" evidence="1"/>
<protein>
    <submittedName>
        <fullName evidence="1">Uncharacterized protein</fullName>
    </submittedName>
</protein>
<proteinExistence type="predicted"/>
<evidence type="ECO:0000313" key="1">
    <source>
        <dbReference type="EMBL" id="KUM48544.1"/>
    </source>
</evidence>
<organism evidence="1">
    <name type="scientific">Picea glauca</name>
    <name type="common">White spruce</name>
    <name type="synonym">Pinus glauca</name>
    <dbReference type="NCBI Taxonomy" id="3330"/>
    <lineage>
        <taxon>Eukaryota</taxon>
        <taxon>Viridiplantae</taxon>
        <taxon>Streptophyta</taxon>
        <taxon>Embryophyta</taxon>
        <taxon>Tracheophyta</taxon>
        <taxon>Spermatophyta</taxon>
        <taxon>Pinopsida</taxon>
        <taxon>Pinidae</taxon>
        <taxon>Conifers I</taxon>
        <taxon>Pinales</taxon>
        <taxon>Pinaceae</taxon>
        <taxon>Picea</taxon>
    </lineage>
</organism>
<dbReference type="AlphaFoldDB" id="A0A101M013"/>
<dbReference type="EMBL" id="LKAM01000005">
    <property type="protein sequence ID" value="KUM48544.1"/>
    <property type="molecule type" value="Genomic_DNA"/>
</dbReference>
<accession>A0A101M013</accession>